<organism evidence="4 5">
    <name type="scientific">Diploscapter pachys</name>
    <dbReference type="NCBI Taxonomy" id="2018661"/>
    <lineage>
        <taxon>Eukaryota</taxon>
        <taxon>Metazoa</taxon>
        <taxon>Ecdysozoa</taxon>
        <taxon>Nematoda</taxon>
        <taxon>Chromadorea</taxon>
        <taxon>Rhabditida</taxon>
        <taxon>Rhabditina</taxon>
        <taxon>Rhabditomorpha</taxon>
        <taxon>Rhabditoidea</taxon>
        <taxon>Rhabditidae</taxon>
        <taxon>Diploscapter</taxon>
    </lineage>
</organism>
<evidence type="ECO:0000256" key="1">
    <source>
        <dbReference type="ARBA" id="ARBA00007381"/>
    </source>
</evidence>
<dbReference type="PANTHER" id="PTHR19375">
    <property type="entry name" value="HEAT SHOCK PROTEIN 70KDA"/>
    <property type="match status" value="1"/>
</dbReference>
<dbReference type="AlphaFoldDB" id="A0A2A2LM52"/>
<dbReference type="InterPro" id="IPR013126">
    <property type="entry name" value="Hsp_70_fam"/>
</dbReference>
<comment type="similarity">
    <text evidence="1">Belongs to the heat shock protein 70 family.</text>
</comment>
<evidence type="ECO:0000313" key="5">
    <source>
        <dbReference type="Proteomes" id="UP000218231"/>
    </source>
</evidence>
<dbReference type="InterPro" id="IPR018181">
    <property type="entry name" value="Heat_shock_70_CS"/>
</dbReference>
<dbReference type="Gene3D" id="3.30.420.40">
    <property type="match status" value="2"/>
</dbReference>
<accession>A0A2A2LM52</accession>
<proteinExistence type="inferred from homology"/>
<dbReference type="Proteomes" id="UP000218231">
    <property type="component" value="Unassembled WGS sequence"/>
</dbReference>
<evidence type="ECO:0000256" key="2">
    <source>
        <dbReference type="ARBA" id="ARBA00022741"/>
    </source>
</evidence>
<dbReference type="PRINTS" id="PR00301">
    <property type="entry name" value="HEATSHOCK70"/>
</dbReference>
<dbReference type="EMBL" id="LIAE01006600">
    <property type="protein sequence ID" value="PAV87208.1"/>
    <property type="molecule type" value="Genomic_DNA"/>
</dbReference>
<gene>
    <name evidence="4" type="ORF">WR25_24173</name>
</gene>
<sequence>MAGLDLKCLLEEPTAAAIAYYNKMRITDSTIMVFDLGGGTLDISIMEIKNEQFDVKSACGDAHLGGQDFDERIMKYVIDEIKKSNNYDISQQPKWMKRLRRTCKEAKESISSHMESFNIILDSTNISVNVEISRSNFNQLCEDLFDKVMEIVEKALRNAKIATEQIDNVILAGGSTRIQKIQELLSHKFGQTKLRYDANPEEAVARGAAIIADALEV</sequence>
<comment type="caution">
    <text evidence="4">The sequence shown here is derived from an EMBL/GenBank/DDBJ whole genome shotgun (WGS) entry which is preliminary data.</text>
</comment>
<name>A0A2A2LM52_9BILA</name>
<dbReference type="OrthoDB" id="5858940at2759"/>
<dbReference type="STRING" id="2018661.A0A2A2LM52"/>
<protein>
    <recommendedName>
        <fullName evidence="6">Heat shock protein 70</fullName>
    </recommendedName>
</protein>
<dbReference type="GO" id="GO:0005524">
    <property type="term" value="F:ATP binding"/>
    <property type="evidence" value="ECO:0007669"/>
    <property type="project" value="UniProtKB-KW"/>
</dbReference>
<keyword evidence="5" id="KW-1185">Reference proteome</keyword>
<dbReference type="GO" id="GO:0006950">
    <property type="term" value="P:response to stress"/>
    <property type="evidence" value="ECO:0007669"/>
    <property type="project" value="UniProtKB-ARBA"/>
</dbReference>
<evidence type="ECO:0000256" key="3">
    <source>
        <dbReference type="ARBA" id="ARBA00022840"/>
    </source>
</evidence>
<evidence type="ECO:0008006" key="6">
    <source>
        <dbReference type="Google" id="ProtNLM"/>
    </source>
</evidence>
<keyword evidence="2" id="KW-0547">Nucleotide-binding</keyword>
<dbReference type="Pfam" id="PF00012">
    <property type="entry name" value="HSP70"/>
    <property type="match status" value="1"/>
</dbReference>
<dbReference type="InterPro" id="IPR043129">
    <property type="entry name" value="ATPase_NBD"/>
</dbReference>
<reference evidence="4 5" key="1">
    <citation type="journal article" date="2017" name="Curr. Biol.">
        <title>Genome architecture and evolution of a unichromosomal asexual nematode.</title>
        <authorList>
            <person name="Fradin H."/>
            <person name="Zegar C."/>
            <person name="Gutwein M."/>
            <person name="Lucas J."/>
            <person name="Kovtun M."/>
            <person name="Corcoran D."/>
            <person name="Baugh L.R."/>
            <person name="Kiontke K."/>
            <person name="Gunsalus K."/>
            <person name="Fitch D.H."/>
            <person name="Piano F."/>
        </authorList>
    </citation>
    <scope>NUCLEOTIDE SEQUENCE [LARGE SCALE GENOMIC DNA]</scope>
    <source>
        <strain evidence="4">PF1309</strain>
    </source>
</reference>
<dbReference type="Gene3D" id="3.90.640.10">
    <property type="entry name" value="Actin, Chain A, domain 4"/>
    <property type="match status" value="1"/>
</dbReference>
<dbReference type="SUPFAM" id="SSF53067">
    <property type="entry name" value="Actin-like ATPase domain"/>
    <property type="match status" value="1"/>
</dbReference>
<dbReference type="FunFam" id="3.90.640.10:FF:000010">
    <property type="entry name" value="heat shock 70 kDa protein 14"/>
    <property type="match status" value="1"/>
</dbReference>
<keyword evidence="3" id="KW-0067">ATP-binding</keyword>
<dbReference type="PROSITE" id="PS00329">
    <property type="entry name" value="HSP70_2"/>
    <property type="match status" value="1"/>
</dbReference>
<dbReference type="GO" id="GO:0140662">
    <property type="term" value="F:ATP-dependent protein folding chaperone"/>
    <property type="evidence" value="ECO:0007669"/>
    <property type="project" value="InterPro"/>
</dbReference>
<evidence type="ECO:0000313" key="4">
    <source>
        <dbReference type="EMBL" id="PAV87208.1"/>
    </source>
</evidence>